<dbReference type="AlphaFoldDB" id="A0A0G0PW63"/>
<dbReference type="PATRIC" id="fig|1618450.3.peg.983"/>
<accession>A0A0G0PW63</accession>
<keyword evidence="2" id="KW-0328">Glycosyltransferase</keyword>
<dbReference type="Gene3D" id="3.40.50.2020">
    <property type="match status" value="1"/>
</dbReference>
<dbReference type="Gene3D" id="3.30.1310.20">
    <property type="entry name" value="PRTase-like"/>
    <property type="match status" value="1"/>
</dbReference>
<dbReference type="CDD" id="cd06223">
    <property type="entry name" value="PRTases_typeI"/>
    <property type="match status" value="1"/>
</dbReference>
<dbReference type="GO" id="GO:0016757">
    <property type="term" value="F:glycosyltransferase activity"/>
    <property type="evidence" value="ECO:0007669"/>
    <property type="project" value="UniProtKB-KW"/>
</dbReference>
<name>A0A0G0PW63_9BACT</name>
<dbReference type="EMBL" id="LBXN01000051">
    <property type="protein sequence ID" value="KKR32128.1"/>
    <property type="molecule type" value="Genomic_DNA"/>
</dbReference>
<organism evidence="2 3">
    <name type="scientific">Candidatus Gottesmanbacteria bacterium GW2011_GWC2_39_8</name>
    <dbReference type="NCBI Taxonomy" id="1618450"/>
    <lineage>
        <taxon>Bacteria</taxon>
        <taxon>Candidatus Gottesmaniibacteriota</taxon>
    </lineage>
</organism>
<keyword evidence="2" id="KW-0808">Transferase</keyword>
<proteinExistence type="predicted"/>
<dbReference type="InterPro" id="IPR000836">
    <property type="entry name" value="PRTase_dom"/>
</dbReference>
<dbReference type="Proteomes" id="UP000034539">
    <property type="component" value="Unassembled WGS sequence"/>
</dbReference>
<evidence type="ECO:0000313" key="2">
    <source>
        <dbReference type="EMBL" id="KKR32128.1"/>
    </source>
</evidence>
<dbReference type="Pfam" id="PF00156">
    <property type="entry name" value="Pribosyltran"/>
    <property type="match status" value="1"/>
</dbReference>
<dbReference type="InterPro" id="IPR029057">
    <property type="entry name" value="PRTase-like"/>
</dbReference>
<comment type="caution">
    <text evidence="2">The sequence shown here is derived from an EMBL/GenBank/DDBJ whole genome shotgun (WGS) entry which is preliminary data.</text>
</comment>
<evidence type="ECO:0000259" key="1">
    <source>
        <dbReference type="Pfam" id="PF00156"/>
    </source>
</evidence>
<feature type="domain" description="Phosphoribosyltransferase" evidence="1">
    <location>
        <begin position="9"/>
        <end position="181"/>
    </location>
</feature>
<dbReference type="SUPFAM" id="SSF53271">
    <property type="entry name" value="PRTase-like"/>
    <property type="match status" value="1"/>
</dbReference>
<protein>
    <submittedName>
        <fullName evidence="2">Phosphoribosyltransferase</fullName>
    </submittedName>
</protein>
<evidence type="ECO:0000313" key="3">
    <source>
        <dbReference type="Proteomes" id="UP000034539"/>
    </source>
</evidence>
<reference evidence="2 3" key="1">
    <citation type="journal article" date="2015" name="Nature">
        <title>rRNA introns, odd ribosomes, and small enigmatic genomes across a large radiation of phyla.</title>
        <authorList>
            <person name="Brown C.T."/>
            <person name="Hug L.A."/>
            <person name="Thomas B.C."/>
            <person name="Sharon I."/>
            <person name="Castelle C.J."/>
            <person name="Singh A."/>
            <person name="Wilkins M.J."/>
            <person name="Williams K.H."/>
            <person name="Banfield J.F."/>
        </authorList>
    </citation>
    <scope>NUCLEOTIDE SEQUENCE [LARGE SCALE GENOMIC DNA]</scope>
</reference>
<gene>
    <name evidence="2" type="ORF">UT63_C0051G0010</name>
</gene>
<sequence length="227" mass="25500">MIFENRLQAGRLLAEKVAWFGKYKPVVLGLSRGGVPVGYEIAKRLEVPLEIIVVRKIGSPENKEFGIGALAEEHTQIFDEEIIQALRIPLSSVMDIVEEEKKEIKRKIGIYRRGETLPDLSGKAVIITDDGLATGVTAEAAIKEVKKHNPEKILLTCPVGARNTVNDLRKYVDEIVCLITPSDFTSVGIWYRQFGEVTDNEVINLLDHSQRSSDKNHVHNFIPHFIF</sequence>